<dbReference type="GO" id="GO:0003713">
    <property type="term" value="F:transcription coactivator activity"/>
    <property type="evidence" value="ECO:0007669"/>
    <property type="project" value="InterPro"/>
</dbReference>
<dbReference type="PANTHER" id="PTHR17085">
    <property type="entry name" value="NUCLEAR RECEPTOR COACTIVATOR 4"/>
    <property type="match status" value="1"/>
</dbReference>
<dbReference type="EMBL" id="KL363285">
    <property type="protein sequence ID" value="KFD48756.1"/>
    <property type="molecule type" value="Genomic_DNA"/>
</dbReference>
<dbReference type="Proteomes" id="UP000030758">
    <property type="component" value="Unassembled WGS sequence"/>
</dbReference>
<evidence type="ECO:0000256" key="1">
    <source>
        <dbReference type="SAM" id="MobiDB-lite"/>
    </source>
</evidence>
<evidence type="ECO:0000313" key="3">
    <source>
        <dbReference type="EMBL" id="KFD67891.1"/>
    </source>
</evidence>
<accession>A0A085NEJ5</accession>
<dbReference type="PANTHER" id="PTHR17085:SF3">
    <property type="entry name" value="NUCLEAR RECEPTOR COACTIVATOR 4"/>
    <property type="match status" value="1"/>
</dbReference>
<dbReference type="EMBL" id="KL367510">
    <property type="protein sequence ID" value="KFD67891.1"/>
    <property type="molecule type" value="Genomic_DNA"/>
</dbReference>
<proteinExistence type="predicted"/>
<gene>
    <name evidence="2" type="ORF">M513_10386</name>
    <name evidence="3" type="ORF">M514_10386</name>
</gene>
<dbReference type="Proteomes" id="UP000030764">
    <property type="component" value="Unassembled WGS sequence"/>
</dbReference>
<evidence type="ECO:0000313" key="4">
    <source>
        <dbReference type="Proteomes" id="UP000030764"/>
    </source>
</evidence>
<keyword evidence="4" id="KW-1185">Reference proteome</keyword>
<sequence length="420" mass="47328">MSDFVLENNYRQRITALELALCKIAYIKHNVKLNTEAVKKEVHRSFAQQVCYLRQREQQLIDQVETISKSKNHYLSQQERLLQQNLAVCKDGLQKFQKATKASGSSERCSEEFRDFLNSFYLFDLEPCESPNIFFKVNHDALRKAIFLFGDIKIDKHFKTPTSLPYALEDYDEEELLHSLLGKKRLPFSNTVSMRRPWPLTDPDSLALCRTLTANISNEDEEFKGVVDSSCTTHSVSSQLRHRDDLHNWLHYIKNNAEMEPTFIADRFVLANTGSDALPASTQTKAEGDLCSLALEDKTSSSSCDSFERIGSNASTTTIRSIEDQFKKILNSSASQWLSPSVGATNSATKESALFDVRKACVPLKSTSSQQLPVQESSRQCGGSDTSRSNVDASAALTEHCNKIWKSENSLWLPKASVDL</sequence>
<protein>
    <submittedName>
        <fullName evidence="3">Uncharacterized protein</fullName>
    </submittedName>
</protein>
<dbReference type="InterPro" id="IPR039947">
    <property type="entry name" value="NCoA-4"/>
</dbReference>
<name>A0A085NEJ5_9BILA</name>
<feature type="region of interest" description="Disordered" evidence="1">
    <location>
        <begin position="369"/>
        <end position="389"/>
    </location>
</feature>
<dbReference type="AlphaFoldDB" id="A0A085NEJ5"/>
<evidence type="ECO:0000313" key="2">
    <source>
        <dbReference type="EMBL" id="KFD48756.1"/>
    </source>
</evidence>
<dbReference type="OrthoDB" id="6334544at2759"/>
<reference evidence="3 4" key="1">
    <citation type="journal article" date="2014" name="Nat. Genet.">
        <title>Genome and transcriptome of the porcine whipworm Trichuris suis.</title>
        <authorList>
            <person name="Jex A.R."/>
            <person name="Nejsum P."/>
            <person name="Schwarz E.M."/>
            <person name="Hu L."/>
            <person name="Young N.D."/>
            <person name="Hall R.S."/>
            <person name="Korhonen P.K."/>
            <person name="Liao S."/>
            <person name="Thamsborg S."/>
            <person name="Xia J."/>
            <person name="Xu P."/>
            <person name="Wang S."/>
            <person name="Scheerlinck J.P."/>
            <person name="Hofmann A."/>
            <person name="Sternberg P.W."/>
            <person name="Wang J."/>
            <person name="Gasser R.B."/>
        </authorList>
    </citation>
    <scope>NUCLEOTIDE SEQUENCE [LARGE SCALE GENOMIC DNA]</scope>
    <source>
        <strain evidence="3">DCEP-RM93F</strain>
        <strain evidence="2">DCEP-RM93M</strain>
    </source>
</reference>
<dbReference type="GO" id="GO:0009725">
    <property type="term" value="P:response to hormone"/>
    <property type="evidence" value="ECO:0007669"/>
    <property type="project" value="TreeGrafter"/>
</dbReference>
<dbReference type="GO" id="GO:0006879">
    <property type="term" value="P:intracellular iron ion homeostasis"/>
    <property type="evidence" value="ECO:0007669"/>
    <property type="project" value="InterPro"/>
</dbReference>
<organism evidence="3">
    <name type="scientific">Trichuris suis</name>
    <name type="common">pig whipworm</name>
    <dbReference type="NCBI Taxonomy" id="68888"/>
    <lineage>
        <taxon>Eukaryota</taxon>
        <taxon>Metazoa</taxon>
        <taxon>Ecdysozoa</taxon>
        <taxon>Nematoda</taxon>
        <taxon>Enoplea</taxon>
        <taxon>Dorylaimia</taxon>
        <taxon>Trichinellida</taxon>
        <taxon>Trichuridae</taxon>
        <taxon>Trichuris</taxon>
    </lineage>
</organism>